<keyword evidence="12" id="KW-1185">Reference proteome</keyword>
<dbReference type="Proteomes" id="UP001497497">
    <property type="component" value="Unassembled WGS sequence"/>
</dbReference>
<comment type="subcellular location">
    <subcellularLocation>
        <location evidence="2">Cytoplasm</location>
    </subcellularLocation>
    <subcellularLocation>
        <location evidence="1">Nucleus</location>
    </subcellularLocation>
</comment>
<feature type="repeat" description="WD" evidence="10">
    <location>
        <begin position="675"/>
        <end position="707"/>
    </location>
</feature>
<evidence type="ECO:0000256" key="2">
    <source>
        <dbReference type="ARBA" id="ARBA00004496"/>
    </source>
</evidence>
<dbReference type="PROSITE" id="PS50082">
    <property type="entry name" value="WD_REPEATS_2"/>
    <property type="match status" value="3"/>
</dbReference>
<dbReference type="SUPFAM" id="SSF50998">
    <property type="entry name" value="Quinoprotein alcohol dehydrogenase-like"/>
    <property type="match status" value="1"/>
</dbReference>
<dbReference type="InterPro" id="IPR001680">
    <property type="entry name" value="WD40_rpt"/>
</dbReference>
<dbReference type="AlphaFoldDB" id="A0AAV2GXL5"/>
<evidence type="ECO:0000256" key="6">
    <source>
        <dbReference type="ARBA" id="ARBA00022490"/>
    </source>
</evidence>
<dbReference type="GO" id="GO:0005634">
    <property type="term" value="C:nucleus"/>
    <property type="evidence" value="ECO:0007669"/>
    <property type="project" value="UniProtKB-SubCell"/>
</dbReference>
<name>A0AAV2GXL5_LYMST</name>
<evidence type="ECO:0000256" key="7">
    <source>
        <dbReference type="ARBA" id="ARBA00022574"/>
    </source>
</evidence>
<reference evidence="11 12" key="1">
    <citation type="submission" date="2024-04" db="EMBL/GenBank/DDBJ databases">
        <authorList>
            <consortium name="Genoscope - CEA"/>
            <person name="William W."/>
        </authorList>
    </citation>
    <scope>NUCLEOTIDE SEQUENCE [LARGE SCALE GENOMIC DNA]</scope>
</reference>
<dbReference type="EMBL" id="CAXITT010000001">
    <property type="protein sequence ID" value="CAL1525971.1"/>
    <property type="molecule type" value="Genomic_DNA"/>
</dbReference>
<dbReference type="GO" id="GO:0033588">
    <property type="term" value="C:elongator holoenzyme complex"/>
    <property type="evidence" value="ECO:0007669"/>
    <property type="project" value="InterPro"/>
</dbReference>
<evidence type="ECO:0000256" key="9">
    <source>
        <dbReference type="ARBA" id="ARBA00023242"/>
    </source>
</evidence>
<dbReference type="GO" id="GO:0002098">
    <property type="term" value="P:tRNA wobble uridine modification"/>
    <property type="evidence" value="ECO:0007669"/>
    <property type="project" value="InterPro"/>
</dbReference>
<organism evidence="11 12">
    <name type="scientific">Lymnaea stagnalis</name>
    <name type="common">Great pond snail</name>
    <name type="synonym">Helix stagnalis</name>
    <dbReference type="NCBI Taxonomy" id="6523"/>
    <lineage>
        <taxon>Eukaryota</taxon>
        <taxon>Metazoa</taxon>
        <taxon>Spiralia</taxon>
        <taxon>Lophotrochozoa</taxon>
        <taxon>Mollusca</taxon>
        <taxon>Gastropoda</taxon>
        <taxon>Heterobranchia</taxon>
        <taxon>Euthyneura</taxon>
        <taxon>Panpulmonata</taxon>
        <taxon>Hygrophila</taxon>
        <taxon>Lymnaeoidea</taxon>
        <taxon>Lymnaeidae</taxon>
        <taxon>Lymnaea</taxon>
    </lineage>
</organism>
<keyword evidence="8" id="KW-0677">Repeat</keyword>
<gene>
    <name evidence="11" type="ORF">GSLYS_00000148001</name>
</gene>
<evidence type="ECO:0000256" key="3">
    <source>
        <dbReference type="ARBA" id="ARBA00005043"/>
    </source>
</evidence>
<evidence type="ECO:0000256" key="10">
    <source>
        <dbReference type="PROSITE-ProRule" id="PRU00221"/>
    </source>
</evidence>
<evidence type="ECO:0000256" key="1">
    <source>
        <dbReference type="ARBA" id="ARBA00004123"/>
    </source>
</evidence>
<dbReference type="InterPro" id="IPR011041">
    <property type="entry name" value="Quinoprot_gluc/sorb_DH_b-prop"/>
</dbReference>
<dbReference type="SMART" id="SM00320">
    <property type="entry name" value="WD40"/>
    <property type="match status" value="11"/>
</dbReference>
<evidence type="ECO:0000313" key="11">
    <source>
        <dbReference type="EMBL" id="CAL1525971.1"/>
    </source>
</evidence>
<evidence type="ECO:0000256" key="5">
    <source>
        <dbReference type="ARBA" id="ARBA00020267"/>
    </source>
</evidence>
<dbReference type="Pfam" id="PF00400">
    <property type="entry name" value="WD40"/>
    <property type="match status" value="7"/>
</dbReference>
<dbReference type="InterPro" id="IPR011047">
    <property type="entry name" value="Quinoprotein_ADH-like_sf"/>
</dbReference>
<dbReference type="InterPro" id="IPR020472">
    <property type="entry name" value="WD40_PAC1"/>
</dbReference>
<protein>
    <recommendedName>
        <fullName evidence="5">Elongator complex protein 2</fullName>
    </recommendedName>
</protein>
<accession>A0AAV2GXL5</accession>
<dbReference type="Gene3D" id="2.130.10.10">
    <property type="entry name" value="YVTN repeat-like/Quinoprotein amine dehydrogenase"/>
    <property type="match status" value="5"/>
</dbReference>
<dbReference type="GO" id="GO:0005737">
    <property type="term" value="C:cytoplasm"/>
    <property type="evidence" value="ECO:0007669"/>
    <property type="project" value="UniProtKB-SubCell"/>
</dbReference>
<dbReference type="PANTHER" id="PTHR44111:SF1">
    <property type="entry name" value="ELONGATOR COMPLEX PROTEIN 2"/>
    <property type="match status" value="1"/>
</dbReference>
<proteinExistence type="inferred from homology"/>
<dbReference type="PROSITE" id="PS50294">
    <property type="entry name" value="WD_REPEATS_REGION"/>
    <property type="match status" value="2"/>
</dbReference>
<dbReference type="InterPro" id="IPR037289">
    <property type="entry name" value="Elp2"/>
</dbReference>
<keyword evidence="6" id="KW-0963">Cytoplasm</keyword>
<comment type="pathway">
    <text evidence="3">tRNA modification; 5-methoxycarbonylmethyl-2-thiouridine-tRNA biosynthesis.</text>
</comment>
<dbReference type="FunFam" id="2.130.10.10:FF:000400">
    <property type="entry name" value="Elongator acetyltransferase complex subunit 2"/>
    <property type="match status" value="1"/>
</dbReference>
<keyword evidence="7 10" id="KW-0853">WD repeat</keyword>
<feature type="repeat" description="WD" evidence="10">
    <location>
        <begin position="208"/>
        <end position="252"/>
    </location>
</feature>
<keyword evidence="9" id="KW-0539">Nucleus</keyword>
<dbReference type="PANTHER" id="PTHR44111">
    <property type="entry name" value="ELONGATOR COMPLEX PROTEIN 2"/>
    <property type="match status" value="1"/>
</dbReference>
<comment type="similarity">
    <text evidence="4">Belongs to the WD repeat ELP2 family.</text>
</comment>
<evidence type="ECO:0000256" key="4">
    <source>
        <dbReference type="ARBA" id="ARBA00005881"/>
    </source>
</evidence>
<evidence type="ECO:0000256" key="8">
    <source>
        <dbReference type="ARBA" id="ARBA00022737"/>
    </source>
</evidence>
<feature type="repeat" description="WD" evidence="10">
    <location>
        <begin position="54"/>
        <end position="99"/>
    </location>
</feature>
<dbReference type="PRINTS" id="PR00320">
    <property type="entry name" value="GPROTEINBRPT"/>
</dbReference>
<dbReference type="SUPFAM" id="SSF50952">
    <property type="entry name" value="Soluble quinoprotein glucose dehydrogenase"/>
    <property type="match status" value="1"/>
</dbReference>
<sequence length="833" mass="91834">MAPLSICYTSAGCNRCPFSADWGRNGLICFAYSNAIAIYQPEGFSNTGGIIRTYTGHTDRVNCVTWIKNGTEGESELVSGSTDSTINIWSYDSEAKLNQPVCTLKGHEGSVTCVSALYIPQDGGPSSTAGETLIVSASTDSTVRIWSRYNSDAKEEQVLKFGTGFALSLSTFIIPGTNVPILVCGCDDHNIYLYMRGLDRQFMKVTVLSGHEDWVRDLHLTSDDKGDILLASCAQDHLIRIWKFVRKNNLSDVNNVKPISELQTTETITVKETIFSFSGSDQELYFALTLESVLSGHENWVYSVKWQPSVIQGNGSLHQPMKLLSASMDKTMILWSFDKDSQMWLEQVRVGDVGGNTLGFFGGLFSPCGGSILAHGYQGAFNQWYLNEETKIWEPQVTGGGHFGSVVDIAWSGGGSDFLLSASVDQTTRLHAPWIRDKLKPTWYEIARPQVHGYDLQCLAMLGKYSFASGADEKLVRIFKAPRNFISNFCHICGHDLSEELRREECLSLPEGANVPALGLSNKAVYIDGDKESQTEEEQTTKQGQYPENYFNAIDLKSPPSEDLLLQNTLWPEEAKLYGHGYEIFTLAASPDGQILASACKAAKAENANILVWDMTSKKSLASLSGCTLTVTQMAFSNKGDQLLAVSRDRTWALYSKSGKTGLYFISVVSHVDKKASHTRIIWSCSWSRDDKFFFTGSRDKKVLVWSSEAINSNTSSPVPVSSLTLPDSVTAIAAAPCFVQNRYLIAIGLDNGQIFIYTWLPPSALNGDGSNEWTEVSTLMNNEAHHLTVNRLTFRSHLGRLGYSDESSNWLQLASCGGDSAVRVYDLDLSKL</sequence>
<evidence type="ECO:0000313" key="12">
    <source>
        <dbReference type="Proteomes" id="UP001497497"/>
    </source>
</evidence>
<comment type="caution">
    <text evidence="11">The sequence shown here is derived from an EMBL/GenBank/DDBJ whole genome shotgun (WGS) entry which is preliminary data.</text>
</comment>
<dbReference type="InterPro" id="IPR015943">
    <property type="entry name" value="WD40/YVTN_repeat-like_dom_sf"/>
</dbReference>